<dbReference type="InterPro" id="IPR005116">
    <property type="entry name" value="Transp-assoc_OB_typ1"/>
</dbReference>
<dbReference type="InterPro" id="IPR008995">
    <property type="entry name" value="Mo/tungstate-bd_C_term_dom"/>
</dbReference>
<dbReference type="Gene3D" id="2.40.50.100">
    <property type="match status" value="1"/>
</dbReference>
<proteinExistence type="predicted"/>
<accession>A0A7Y9KD99</accession>
<gene>
    <name evidence="2" type="ORF">BJ999_005153</name>
</gene>
<feature type="domain" description="Transport-associated OB type 1" evidence="1">
    <location>
        <begin position="27"/>
        <end position="86"/>
    </location>
</feature>
<reference evidence="2 3" key="1">
    <citation type="submission" date="2020-07" db="EMBL/GenBank/DDBJ databases">
        <title>Sequencing the genomes of 1000 actinobacteria strains.</title>
        <authorList>
            <person name="Klenk H.-P."/>
        </authorList>
    </citation>
    <scope>NUCLEOTIDE SEQUENCE [LARGE SCALE GENOMIC DNA]</scope>
    <source>
        <strain evidence="2 3">DSM 43461</strain>
    </source>
</reference>
<dbReference type="Pfam" id="PF03459">
    <property type="entry name" value="TOBE"/>
    <property type="match status" value="1"/>
</dbReference>
<evidence type="ECO:0000313" key="3">
    <source>
        <dbReference type="Proteomes" id="UP000591272"/>
    </source>
</evidence>
<dbReference type="Proteomes" id="UP000591272">
    <property type="component" value="Unassembled WGS sequence"/>
</dbReference>
<protein>
    <submittedName>
        <fullName evidence="2">Molybdopterin-binding protein</fullName>
    </submittedName>
</protein>
<dbReference type="EMBL" id="JACCBT010000001">
    <property type="protein sequence ID" value="NYE14857.1"/>
    <property type="molecule type" value="Genomic_DNA"/>
</dbReference>
<sequence length="94" mass="10226">MGLGLPMTTRTERTGELLRSGRFPLPAARNRLRGIVTDVVRDGVMAQMESTTGPYRVVSLMSREATDQLELQVGVLAEAMIKSTDVVVERHAAG</sequence>
<dbReference type="AlphaFoldDB" id="A0A7Y9KD99"/>
<evidence type="ECO:0000313" key="2">
    <source>
        <dbReference type="EMBL" id="NYE14857.1"/>
    </source>
</evidence>
<keyword evidence="3" id="KW-1185">Reference proteome</keyword>
<comment type="caution">
    <text evidence="2">The sequence shown here is derived from an EMBL/GenBank/DDBJ whole genome shotgun (WGS) entry which is preliminary data.</text>
</comment>
<dbReference type="SUPFAM" id="SSF50331">
    <property type="entry name" value="MOP-like"/>
    <property type="match status" value="1"/>
</dbReference>
<name>A0A7Y9KD99_9ACTN</name>
<organism evidence="2 3">
    <name type="scientific">Actinomadura citrea</name>
    <dbReference type="NCBI Taxonomy" id="46158"/>
    <lineage>
        <taxon>Bacteria</taxon>
        <taxon>Bacillati</taxon>
        <taxon>Actinomycetota</taxon>
        <taxon>Actinomycetes</taxon>
        <taxon>Streptosporangiales</taxon>
        <taxon>Thermomonosporaceae</taxon>
        <taxon>Actinomadura</taxon>
    </lineage>
</organism>
<evidence type="ECO:0000259" key="1">
    <source>
        <dbReference type="Pfam" id="PF03459"/>
    </source>
</evidence>